<comment type="caution">
    <text evidence="9">The sequence shown here is derived from an EMBL/GenBank/DDBJ whole genome shotgun (WGS) entry which is preliminary data.</text>
</comment>
<dbReference type="Pfam" id="PF05793">
    <property type="entry name" value="TFIIF_alpha"/>
    <property type="match status" value="1"/>
</dbReference>
<feature type="region of interest" description="Disordered" evidence="8">
    <location>
        <begin position="311"/>
        <end position="368"/>
    </location>
</feature>
<dbReference type="SUPFAM" id="SSF50916">
    <property type="entry name" value="Rap30/74 interaction domains"/>
    <property type="match status" value="1"/>
</dbReference>
<evidence type="ECO:0000313" key="9">
    <source>
        <dbReference type="EMBL" id="KAH3673242.1"/>
    </source>
</evidence>
<keyword evidence="6 7" id="KW-0539">Nucleus</keyword>
<comment type="subcellular location">
    <subcellularLocation>
        <location evidence="1 7">Nucleus</location>
    </subcellularLocation>
</comment>
<comment type="function">
    <text evidence="7">TFIIF is a general transcription initiation factor that binds to RNA polymerase II and helps to recruit it to the initiation complex in collaboration with TFIIB. It promotes transcription elongation.</text>
</comment>
<keyword evidence="5 7" id="KW-0804">Transcription</keyword>
<dbReference type="InterPro" id="IPR008851">
    <property type="entry name" value="TFIIF-alpha"/>
</dbReference>
<dbReference type="GO" id="GO:0016251">
    <property type="term" value="F:RNA polymerase II general transcription initiation factor activity"/>
    <property type="evidence" value="ECO:0007669"/>
    <property type="project" value="TreeGrafter"/>
</dbReference>
<protein>
    <recommendedName>
        <fullName evidence="7">Transcription initiation factor IIF subunit alpha</fullName>
    </recommendedName>
</protein>
<feature type="compositionally biased region" description="Basic and acidic residues" evidence="8">
    <location>
        <begin position="443"/>
        <end position="453"/>
    </location>
</feature>
<reference evidence="9" key="2">
    <citation type="submission" date="2021-01" db="EMBL/GenBank/DDBJ databases">
        <authorList>
            <person name="Schikora-Tamarit M.A."/>
        </authorList>
    </citation>
    <scope>NUCLEOTIDE SEQUENCE</scope>
    <source>
        <strain evidence="9">CBS2887</strain>
    </source>
</reference>
<dbReference type="GO" id="GO:0005674">
    <property type="term" value="C:transcription factor TFIIF complex"/>
    <property type="evidence" value="ECO:0007669"/>
    <property type="project" value="TreeGrafter"/>
</dbReference>
<feature type="compositionally biased region" description="Acidic residues" evidence="8">
    <location>
        <begin position="431"/>
        <end position="442"/>
    </location>
</feature>
<evidence type="ECO:0000256" key="4">
    <source>
        <dbReference type="ARBA" id="ARBA00023125"/>
    </source>
</evidence>
<evidence type="ECO:0000256" key="6">
    <source>
        <dbReference type="ARBA" id="ARBA00023242"/>
    </source>
</evidence>
<feature type="region of interest" description="Disordered" evidence="8">
    <location>
        <begin position="1"/>
        <end position="50"/>
    </location>
</feature>
<dbReference type="PANTHER" id="PTHR13011:SF0">
    <property type="entry name" value="GENERAL TRANSCRIPTION FACTOR IIF SUBUNIT 1"/>
    <property type="match status" value="1"/>
</dbReference>
<sequence length="614" mass="71134">MSQRKRITNPLRASPSPFIKREVKREHQQNKQIPRVKNEQQQRAIPASTTPEWKEYDLKACTAEEIQDIRTHVLKFQSKHTIVPKDFSQPIRLHRKETKNLQYQLTRAEIEQRQKEYAELVALETAQREKRLAAKAEREKNMDPSLKKLDISLDPTVAPEPVKTEEQKLLEKKEKLQQHIAPDGGARKNLNPQKPKKTRQLRALDENAKKLRYEEYYPWVMEDYDGKNTWVGSYEAGNSDQYALLVLGDDGNFKLLPADKVYRFTPRNKYNTLTLAEAEKRMSRNNQTPRWFMKHLDEREQKLTRYERTQRKLKTVVGTQEGDRGERDSDNDDLDFEEDFADDEENPIVDGEEQDVKDSERKIKREQRQANAMGLREYEMLDDDEEEDLFGERKVDKSGKKIRKALLHSSNDGQYDSDDDEENPYLSAGDLDIDDDDDEDEEYVKKEEEKESNDVVPKASSRLQSPTISKIKVKSHNQGYITFKALPAVLKNFPAGSWNPRLKKRQIEEPTEEEPEAKRVKTEASEETEAAASFADLPSVIQIEEGGAAARVDPNLLTEQDLIDIVTTEKTTAKQLIHKLKNKLNAHPDNKALIKSLVKKVLKNQDGYLVLKKL</sequence>
<evidence type="ECO:0000256" key="3">
    <source>
        <dbReference type="ARBA" id="ARBA00023015"/>
    </source>
</evidence>
<dbReference type="OrthoDB" id="76676at2759"/>
<feature type="compositionally biased region" description="Polar residues" evidence="8">
    <location>
        <begin position="39"/>
        <end position="50"/>
    </location>
</feature>
<accession>A0A9P8PKY0</accession>
<reference evidence="9" key="1">
    <citation type="journal article" date="2021" name="Open Biol.">
        <title>Shared evolutionary footprints suggest mitochondrial oxidative damage underlies multiple complex I losses in fungi.</title>
        <authorList>
            <person name="Schikora-Tamarit M.A."/>
            <person name="Marcet-Houben M."/>
            <person name="Nosek J."/>
            <person name="Gabaldon T."/>
        </authorList>
    </citation>
    <scope>NUCLEOTIDE SEQUENCE</scope>
    <source>
        <strain evidence="9">CBS2887</strain>
    </source>
</reference>
<dbReference type="GO" id="GO:0032968">
    <property type="term" value="P:positive regulation of transcription elongation by RNA polymerase II"/>
    <property type="evidence" value="ECO:0007669"/>
    <property type="project" value="InterPro"/>
</dbReference>
<feature type="region of interest" description="Disordered" evidence="8">
    <location>
        <begin position="503"/>
        <end position="531"/>
    </location>
</feature>
<dbReference type="GO" id="GO:0001096">
    <property type="term" value="F:TFIIF-class transcription factor complex binding"/>
    <property type="evidence" value="ECO:0007669"/>
    <property type="project" value="TreeGrafter"/>
</dbReference>
<evidence type="ECO:0000256" key="5">
    <source>
        <dbReference type="ARBA" id="ARBA00023163"/>
    </source>
</evidence>
<feature type="compositionally biased region" description="Acidic residues" evidence="8">
    <location>
        <begin position="329"/>
        <end position="353"/>
    </location>
</feature>
<keyword evidence="3 7" id="KW-0805">Transcription regulation</keyword>
<keyword evidence="10" id="KW-1185">Reference proteome</keyword>
<feature type="region of interest" description="Disordered" evidence="8">
    <location>
        <begin position="178"/>
        <end position="199"/>
    </location>
</feature>
<dbReference type="Proteomes" id="UP000774326">
    <property type="component" value="Unassembled WGS sequence"/>
</dbReference>
<organism evidence="9 10">
    <name type="scientific">Wickerhamomyces pijperi</name>
    <name type="common">Yeast</name>
    <name type="synonym">Pichia pijperi</name>
    <dbReference type="NCBI Taxonomy" id="599730"/>
    <lineage>
        <taxon>Eukaryota</taxon>
        <taxon>Fungi</taxon>
        <taxon>Dikarya</taxon>
        <taxon>Ascomycota</taxon>
        <taxon>Saccharomycotina</taxon>
        <taxon>Saccharomycetes</taxon>
        <taxon>Phaffomycetales</taxon>
        <taxon>Wickerhamomycetaceae</taxon>
        <taxon>Wickerhamomyces</taxon>
    </lineage>
</organism>
<gene>
    <name evidence="9" type="ORF">WICPIJ_009861</name>
</gene>
<evidence type="ECO:0000256" key="2">
    <source>
        <dbReference type="ARBA" id="ARBA00005249"/>
    </source>
</evidence>
<feature type="compositionally biased region" description="Basic and acidic residues" evidence="8">
    <location>
        <begin position="19"/>
        <end position="29"/>
    </location>
</feature>
<evidence type="ECO:0000313" key="10">
    <source>
        <dbReference type="Proteomes" id="UP000774326"/>
    </source>
</evidence>
<dbReference type="AlphaFoldDB" id="A0A9P8PKY0"/>
<dbReference type="GO" id="GO:0003677">
    <property type="term" value="F:DNA binding"/>
    <property type="evidence" value="ECO:0007669"/>
    <property type="project" value="UniProtKB-KW"/>
</dbReference>
<feature type="region of interest" description="Disordered" evidence="8">
    <location>
        <begin position="407"/>
        <end position="470"/>
    </location>
</feature>
<proteinExistence type="inferred from homology"/>
<keyword evidence="4 7" id="KW-0238">DNA-binding</keyword>
<dbReference type="EMBL" id="JAEUBG010005684">
    <property type="protein sequence ID" value="KAH3673242.1"/>
    <property type="molecule type" value="Genomic_DNA"/>
</dbReference>
<evidence type="ECO:0000256" key="7">
    <source>
        <dbReference type="RuleBase" id="RU366044"/>
    </source>
</evidence>
<feature type="compositionally biased region" description="Basic and acidic residues" evidence="8">
    <location>
        <begin position="354"/>
        <end position="368"/>
    </location>
</feature>
<comment type="similarity">
    <text evidence="2 7">Belongs to the TFIIF alpha subunit family.</text>
</comment>
<name>A0A9P8PKY0_WICPI</name>
<dbReference type="InterPro" id="IPR011039">
    <property type="entry name" value="TFIIF_interaction"/>
</dbReference>
<dbReference type="PANTHER" id="PTHR13011">
    <property type="entry name" value="TFIIF-ALPHA"/>
    <property type="match status" value="1"/>
</dbReference>
<evidence type="ECO:0000256" key="8">
    <source>
        <dbReference type="SAM" id="MobiDB-lite"/>
    </source>
</evidence>
<evidence type="ECO:0000256" key="1">
    <source>
        <dbReference type="ARBA" id="ARBA00004123"/>
    </source>
</evidence>
<dbReference type="GO" id="GO:0006367">
    <property type="term" value="P:transcription initiation at RNA polymerase II promoter"/>
    <property type="evidence" value="ECO:0007669"/>
    <property type="project" value="InterPro"/>
</dbReference>